<dbReference type="GO" id="GO:0043590">
    <property type="term" value="C:bacterial nucleoid"/>
    <property type="evidence" value="ECO:0007669"/>
    <property type="project" value="TreeGrafter"/>
</dbReference>
<sequence>MARDPRMDGYIDTSTDHSLASASSIDLDRGLERFGFASFRPGQREAIETLLAIGRLLLVAPTGGGKSLIYQLPASLLPGTTLVVSPLVSLMNDQVLALERLGISATFLAATIDGMEMRQRMRDVARGRYDLLYVAPERLAFEGFRSLVLDLNVPLVAVDEAHCISEWGHDFRPDYLQIGDLISRLPQARILACTATATPIVRDEILVRLGLGPKTPQLVRGFARPNLSLRAREVRGKKDRELLVDVTLQEVIGEPRSGRGVAIVYAPTRKTTEAESDRLESKGWRSRAYHAGLAAETRDDVHGAFAAGDLDVVVATNAFGMGIDRPDVRAVVHLAPPSSVESYYQEVGRAGRDGEDAVGLLLVSPGDMALRRRLIEGDGFEFAPDAETVRHKWNLFLELMRWAEGGSCRHDAILRYFGDEEETLAGCGRCDVCLDLASDDGRDPEETSVIVRKALSAVARIRGRFGIQLAGKFLRGVHDERLQLSGLDETKTFGSLSEHSEEWIMRLLRRCVTAGWVDFTGGDRPVVVLTQEGRDVVMGDAPVRLLLPSKDLRPISRGARSGSKRGESGRAGGPGAGGTGGSGSSGTRSTSGAGSAGGDVLDPAAQELFESLRHHRLEVAKSKSVPPYVVASDRTLREIASIRPRTLSELALVHGIGPAKVEKYGDGLLQVVREHE</sequence>
<evidence type="ECO:0000256" key="12">
    <source>
        <dbReference type="ARBA" id="ARBA00034808"/>
    </source>
</evidence>
<dbReference type="GO" id="GO:0005524">
    <property type="term" value="F:ATP binding"/>
    <property type="evidence" value="ECO:0007669"/>
    <property type="project" value="UniProtKB-KW"/>
</dbReference>
<evidence type="ECO:0000256" key="4">
    <source>
        <dbReference type="ARBA" id="ARBA00022723"/>
    </source>
</evidence>
<feature type="domain" description="Helicase ATP-binding" evidence="17">
    <location>
        <begin position="47"/>
        <end position="215"/>
    </location>
</feature>
<dbReference type="PROSITE" id="PS51192">
    <property type="entry name" value="HELICASE_ATP_BIND_1"/>
    <property type="match status" value="1"/>
</dbReference>
<dbReference type="GO" id="GO:0006310">
    <property type="term" value="P:DNA recombination"/>
    <property type="evidence" value="ECO:0007669"/>
    <property type="project" value="InterPro"/>
</dbReference>
<evidence type="ECO:0000256" key="9">
    <source>
        <dbReference type="ARBA" id="ARBA00023125"/>
    </source>
</evidence>
<dbReference type="InterPro" id="IPR011545">
    <property type="entry name" value="DEAD/DEAH_box_helicase_dom"/>
</dbReference>
<dbReference type="InterPro" id="IPR010997">
    <property type="entry name" value="HRDC-like_sf"/>
</dbReference>
<feature type="region of interest" description="Disordered" evidence="15">
    <location>
        <begin position="554"/>
        <end position="600"/>
    </location>
</feature>
<dbReference type="Pfam" id="PF00270">
    <property type="entry name" value="DEAD"/>
    <property type="match status" value="1"/>
</dbReference>
<dbReference type="InterPro" id="IPR018982">
    <property type="entry name" value="RQC_domain"/>
</dbReference>
<evidence type="ECO:0000259" key="17">
    <source>
        <dbReference type="PROSITE" id="PS51192"/>
    </source>
</evidence>
<keyword evidence="6" id="KW-0378">Hydrolase</keyword>
<dbReference type="CDD" id="cd17920">
    <property type="entry name" value="DEXHc_RecQ"/>
    <property type="match status" value="1"/>
</dbReference>
<dbReference type="Pfam" id="PF09382">
    <property type="entry name" value="RQC"/>
    <property type="match status" value="1"/>
</dbReference>
<keyword evidence="10" id="KW-0413">Isomerase</keyword>
<dbReference type="InterPro" id="IPR044876">
    <property type="entry name" value="HRDC_dom_sf"/>
</dbReference>
<keyword evidence="5" id="KW-0547">Nucleotide-binding</keyword>
<dbReference type="AlphaFoldDB" id="A0A956SE89"/>
<gene>
    <name evidence="19" type="ORF">KDA27_15860</name>
</gene>
<dbReference type="SMART" id="SM00487">
    <property type="entry name" value="DEXDc"/>
    <property type="match status" value="1"/>
</dbReference>
<evidence type="ECO:0000256" key="10">
    <source>
        <dbReference type="ARBA" id="ARBA00023235"/>
    </source>
</evidence>
<dbReference type="SMART" id="SM00956">
    <property type="entry name" value="RQC"/>
    <property type="match status" value="1"/>
</dbReference>
<comment type="caution">
    <text evidence="19">The sequence shown here is derived from an EMBL/GenBank/DDBJ whole genome shotgun (WGS) entry which is preliminary data.</text>
</comment>
<dbReference type="Pfam" id="PF00271">
    <property type="entry name" value="Helicase_C"/>
    <property type="match status" value="1"/>
</dbReference>
<dbReference type="InterPro" id="IPR004589">
    <property type="entry name" value="DNA_helicase_ATP-dep_RecQ"/>
</dbReference>
<feature type="compositionally biased region" description="Gly residues" evidence="15">
    <location>
        <begin position="569"/>
        <end position="584"/>
    </location>
</feature>
<evidence type="ECO:0000256" key="5">
    <source>
        <dbReference type="ARBA" id="ARBA00022741"/>
    </source>
</evidence>
<evidence type="ECO:0000256" key="7">
    <source>
        <dbReference type="ARBA" id="ARBA00022806"/>
    </source>
</evidence>
<comment type="cofactor">
    <cofactor evidence="2">
        <name>Zn(2+)</name>
        <dbReference type="ChEBI" id="CHEBI:29105"/>
    </cofactor>
</comment>
<evidence type="ECO:0000256" key="13">
    <source>
        <dbReference type="ARBA" id="ARBA00044535"/>
    </source>
</evidence>
<evidence type="ECO:0000256" key="8">
    <source>
        <dbReference type="ARBA" id="ARBA00022840"/>
    </source>
</evidence>
<dbReference type="InterPro" id="IPR027417">
    <property type="entry name" value="P-loop_NTPase"/>
</dbReference>
<dbReference type="SMART" id="SM00490">
    <property type="entry name" value="HELICc"/>
    <property type="match status" value="1"/>
</dbReference>
<name>A0A956SE89_UNCEI</name>
<reference evidence="19" key="1">
    <citation type="submission" date="2020-04" db="EMBL/GenBank/DDBJ databases">
        <authorList>
            <person name="Zhang T."/>
        </authorList>
    </citation>
    <scope>NUCLEOTIDE SEQUENCE</scope>
    <source>
        <strain evidence="19">HKST-UBA02</strain>
    </source>
</reference>
<dbReference type="GO" id="GO:0043138">
    <property type="term" value="F:3'-5' DNA helicase activity"/>
    <property type="evidence" value="ECO:0007669"/>
    <property type="project" value="UniProtKB-EC"/>
</dbReference>
<keyword evidence="9" id="KW-0238">DNA-binding</keyword>
<dbReference type="Gene3D" id="1.10.150.80">
    <property type="entry name" value="HRDC domain"/>
    <property type="match status" value="1"/>
</dbReference>
<dbReference type="InterPro" id="IPR014001">
    <property type="entry name" value="Helicase_ATP-bd"/>
</dbReference>
<evidence type="ECO:0000256" key="11">
    <source>
        <dbReference type="ARBA" id="ARBA00034617"/>
    </source>
</evidence>
<evidence type="ECO:0000259" key="16">
    <source>
        <dbReference type="PROSITE" id="PS50967"/>
    </source>
</evidence>
<dbReference type="Pfam" id="PF00570">
    <property type="entry name" value="HRDC"/>
    <property type="match status" value="1"/>
</dbReference>
<dbReference type="GO" id="GO:0006260">
    <property type="term" value="P:DNA replication"/>
    <property type="evidence" value="ECO:0007669"/>
    <property type="project" value="InterPro"/>
</dbReference>
<dbReference type="GO" id="GO:0009378">
    <property type="term" value="F:four-way junction helicase activity"/>
    <property type="evidence" value="ECO:0007669"/>
    <property type="project" value="TreeGrafter"/>
</dbReference>
<dbReference type="GO" id="GO:0006281">
    <property type="term" value="P:DNA repair"/>
    <property type="evidence" value="ECO:0007669"/>
    <property type="project" value="InterPro"/>
</dbReference>
<dbReference type="GO" id="GO:0005737">
    <property type="term" value="C:cytoplasm"/>
    <property type="evidence" value="ECO:0007669"/>
    <property type="project" value="TreeGrafter"/>
</dbReference>
<proteinExistence type="inferred from homology"/>
<evidence type="ECO:0000313" key="19">
    <source>
        <dbReference type="EMBL" id="MCA9757280.1"/>
    </source>
</evidence>
<comment type="catalytic activity">
    <reaction evidence="11">
        <text>Couples ATP hydrolysis with the unwinding of duplex DNA by translocating in the 3'-5' direction.</text>
        <dbReference type="EC" id="5.6.2.4"/>
    </reaction>
</comment>
<dbReference type="SUPFAM" id="SSF46785">
    <property type="entry name" value="Winged helix' DNA-binding domain"/>
    <property type="match status" value="1"/>
</dbReference>
<keyword evidence="4" id="KW-0479">Metal-binding</keyword>
<dbReference type="Gene3D" id="3.40.50.300">
    <property type="entry name" value="P-loop containing nucleotide triphosphate hydrolases"/>
    <property type="match status" value="2"/>
</dbReference>
<evidence type="ECO:0000259" key="18">
    <source>
        <dbReference type="PROSITE" id="PS51194"/>
    </source>
</evidence>
<reference evidence="19" key="2">
    <citation type="journal article" date="2021" name="Microbiome">
        <title>Successional dynamics and alternative stable states in a saline activated sludge microbial community over 9 years.</title>
        <authorList>
            <person name="Wang Y."/>
            <person name="Ye J."/>
            <person name="Ju F."/>
            <person name="Liu L."/>
            <person name="Boyd J.A."/>
            <person name="Deng Y."/>
            <person name="Parks D.H."/>
            <person name="Jiang X."/>
            <person name="Yin X."/>
            <person name="Woodcroft B.J."/>
            <person name="Tyson G.W."/>
            <person name="Hugenholtz P."/>
            <person name="Polz M.F."/>
            <person name="Zhang T."/>
        </authorList>
    </citation>
    <scope>NUCLEOTIDE SEQUENCE</scope>
    <source>
        <strain evidence="19">HKST-UBA02</strain>
    </source>
</reference>
<organism evidence="19 20">
    <name type="scientific">Eiseniibacteriota bacterium</name>
    <dbReference type="NCBI Taxonomy" id="2212470"/>
    <lineage>
        <taxon>Bacteria</taxon>
        <taxon>Candidatus Eiseniibacteriota</taxon>
    </lineage>
</organism>
<dbReference type="EC" id="5.6.2.4" evidence="12"/>
<dbReference type="InterPro" id="IPR032284">
    <property type="entry name" value="RecQ_Zn-bd"/>
</dbReference>
<protein>
    <recommendedName>
        <fullName evidence="13">ATP-dependent DNA helicase RecQ</fullName>
        <ecNumber evidence="12">5.6.2.4</ecNumber>
    </recommendedName>
    <alternativeName>
        <fullName evidence="14">DNA 3'-5' helicase RecQ</fullName>
    </alternativeName>
</protein>
<feature type="domain" description="HRDC" evidence="16">
    <location>
        <begin position="602"/>
        <end position="676"/>
    </location>
</feature>
<evidence type="ECO:0000256" key="15">
    <source>
        <dbReference type="SAM" id="MobiDB-lite"/>
    </source>
</evidence>
<evidence type="ECO:0000256" key="1">
    <source>
        <dbReference type="ARBA" id="ARBA00001946"/>
    </source>
</evidence>
<dbReference type="GO" id="GO:0030894">
    <property type="term" value="C:replisome"/>
    <property type="evidence" value="ECO:0007669"/>
    <property type="project" value="TreeGrafter"/>
</dbReference>
<feature type="domain" description="Helicase C-terminal" evidence="18">
    <location>
        <begin position="247"/>
        <end position="396"/>
    </location>
</feature>
<dbReference type="GO" id="GO:0016787">
    <property type="term" value="F:hydrolase activity"/>
    <property type="evidence" value="ECO:0007669"/>
    <property type="project" value="UniProtKB-KW"/>
</dbReference>
<evidence type="ECO:0000313" key="20">
    <source>
        <dbReference type="Proteomes" id="UP000739538"/>
    </source>
</evidence>
<dbReference type="InterPro" id="IPR002121">
    <property type="entry name" value="HRDC_dom"/>
</dbReference>
<dbReference type="SUPFAM" id="SSF47819">
    <property type="entry name" value="HRDC-like"/>
    <property type="match status" value="1"/>
</dbReference>
<dbReference type="GO" id="GO:0003677">
    <property type="term" value="F:DNA binding"/>
    <property type="evidence" value="ECO:0007669"/>
    <property type="project" value="UniProtKB-KW"/>
</dbReference>
<evidence type="ECO:0000256" key="14">
    <source>
        <dbReference type="ARBA" id="ARBA00044550"/>
    </source>
</evidence>
<dbReference type="GO" id="GO:0046872">
    <property type="term" value="F:metal ion binding"/>
    <property type="evidence" value="ECO:0007669"/>
    <property type="project" value="UniProtKB-KW"/>
</dbReference>
<comment type="cofactor">
    <cofactor evidence="1">
        <name>Mg(2+)</name>
        <dbReference type="ChEBI" id="CHEBI:18420"/>
    </cofactor>
</comment>
<keyword evidence="8" id="KW-0067">ATP-binding</keyword>
<dbReference type="InterPro" id="IPR036388">
    <property type="entry name" value="WH-like_DNA-bd_sf"/>
</dbReference>
<dbReference type="InterPro" id="IPR001650">
    <property type="entry name" value="Helicase_C-like"/>
</dbReference>
<dbReference type="PANTHER" id="PTHR13710">
    <property type="entry name" value="DNA HELICASE RECQ FAMILY MEMBER"/>
    <property type="match status" value="1"/>
</dbReference>
<dbReference type="InterPro" id="IPR036390">
    <property type="entry name" value="WH_DNA-bd_sf"/>
</dbReference>
<dbReference type="Proteomes" id="UP000739538">
    <property type="component" value="Unassembled WGS sequence"/>
</dbReference>
<accession>A0A956SE89</accession>
<dbReference type="PROSITE" id="PS50967">
    <property type="entry name" value="HRDC"/>
    <property type="match status" value="1"/>
</dbReference>
<dbReference type="PROSITE" id="PS51194">
    <property type="entry name" value="HELICASE_CTER"/>
    <property type="match status" value="1"/>
</dbReference>
<dbReference type="Pfam" id="PF16124">
    <property type="entry name" value="RecQ_Zn_bind"/>
    <property type="match status" value="1"/>
</dbReference>
<evidence type="ECO:0000256" key="6">
    <source>
        <dbReference type="ARBA" id="ARBA00022801"/>
    </source>
</evidence>
<dbReference type="SUPFAM" id="SSF52540">
    <property type="entry name" value="P-loop containing nucleoside triphosphate hydrolases"/>
    <property type="match status" value="1"/>
</dbReference>
<evidence type="ECO:0000256" key="3">
    <source>
        <dbReference type="ARBA" id="ARBA00005446"/>
    </source>
</evidence>
<keyword evidence="7 19" id="KW-0347">Helicase</keyword>
<comment type="similarity">
    <text evidence="3">Belongs to the helicase family. RecQ subfamily.</text>
</comment>
<dbReference type="NCBIfam" id="TIGR00614">
    <property type="entry name" value="recQ_fam"/>
    <property type="match status" value="1"/>
</dbReference>
<dbReference type="EMBL" id="JAGQHS010000091">
    <property type="protein sequence ID" value="MCA9757280.1"/>
    <property type="molecule type" value="Genomic_DNA"/>
</dbReference>
<dbReference type="PANTHER" id="PTHR13710:SF105">
    <property type="entry name" value="ATP-DEPENDENT DNA HELICASE Q1"/>
    <property type="match status" value="1"/>
</dbReference>
<dbReference type="Gene3D" id="1.10.10.10">
    <property type="entry name" value="Winged helix-like DNA-binding domain superfamily/Winged helix DNA-binding domain"/>
    <property type="match status" value="1"/>
</dbReference>
<dbReference type="SMART" id="SM00341">
    <property type="entry name" value="HRDC"/>
    <property type="match status" value="1"/>
</dbReference>
<evidence type="ECO:0000256" key="2">
    <source>
        <dbReference type="ARBA" id="ARBA00001947"/>
    </source>
</evidence>